<evidence type="ECO:0000259" key="5">
    <source>
        <dbReference type="Pfam" id="PF01321"/>
    </source>
</evidence>
<dbReference type="InterPro" id="IPR032416">
    <property type="entry name" value="Peptidase_M24_C"/>
</dbReference>
<reference evidence="7 10" key="2">
    <citation type="submission" date="2016-11" db="EMBL/GenBank/DDBJ databases">
        <title>Genomic analysis of Caldithrix abyssi and proposal of a novel bacterial phylum Caldithrichaeota.</title>
        <authorList>
            <person name="Kublanov I."/>
            <person name="Sigalova O."/>
            <person name="Gavrilov S."/>
            <person name="Lebedinsky A."/>
            <person name="Ivanova N."/>
            <person name="Daum C."/>
            <person name="Reddy T."/>
            <person name="Klenk H.P."/>
            <person name="Goker M."/>
            <person name="Reva O."/>
            <person name="Miroshnichenko M."/>
            <person name="Kyprides N."/>
            <person name="Woyke T."/>
            <person name="Gelfand M."/>
        </authorList>
    </citation>
    <scope>NUCLEOTIDE SEQUENCE [LARGE SCALE GENOMIC DNA]</scope>
    <source>
        <strain evidence="7 10">LF13</strain>
    </source>
</reference>
<dbReference type="InterPro" id="IPR050422">
    <property type="entry name" value="X-Pro_aminopeptidase_P"/>
</dbReference>
<dbReference type="InterPro" id="IPR000587">
    <property type="entry name" value="Creatinase_N"/>
</dbReference>
<organism evidence="8 9">
    <name type="scientific">Caldithrix abyssi DSM 13497</name>
    <dbReference type="NCBI Taxonomy" id="880073"/>
    <lineage>
        <taxon>Bacteria</taxon>
        <taxon>Pseudomonadati</taxon>
        <taxon>Calditrichota</taxon>
        <taxon>Calditrichia</taxon>
        <taxon>Calditrichales</taxon>
        <taxon>Calditrichaceae</taxon>
        <taxon>Caldithrix</taxon>
    </lineage>
</organism>
<dbReference type="Pfam" id="PF00557">
    <property type="entry name" value="Peptidase_M24"/>
    <property type="match status" value="1"/>
</dbReference>
<dbReference type="KEGG" id="caby:Cabys_1058"/>
<dbReference type="PANTHER" id="PTHR43763">
    <property type="entry name" value="XAA-PRO AMINOPEPTIDASE 1"/>
    <property type="match status" value="1"/>
</dbReference>
<dbReference type="STRING" id="880073.Cabys_1058"/>
<keyword evidence="2" id="KW-0479">Metal-binding</keyword>
<dbReference type="PANTHER" id="PTHR43763:SF6">
    <property type="entry name" value="XAA-PRO AMINOPEPTIDASE 1"/>
    <property type="match status" value="1"/>
</dbReference>
<dbReference type="Pfam" id="PF01321">
    <property type="entry name" value="Creatinase_N"/>
    <property type="match status" value="1"/>
</dbReference>
<dbReference type="OrthoDB" id="9806388at2"/>
<evidence type="ECO:0000313" key="7">
    <source>
        <dbReference type="EMBL" id="APF17807.1"/>
    </source>
</evidence>
<dbReference type="GO" id="GO:0005737">
    <property type="term" value="C:cytoplasm"/>
    <property type="evidence" value="ECO:0007669"/>
    <property type="project" value="UniProtKB-ARBA"/>
</dbReference>
<evidence type="ECO:0000256" key="2">
    <source>
        <dbReference type="ARBA" id="ARBA00022723"/>
    </source>
</evidence>
<feature type="domain" description="Peptidase M24 C-terminal" evidence="6">
    <location>
        <begin position="536"/>
        <end position="595"/>
    </location>
</feature>
<feature type="domain" description="Creatinase N-terminal" evidence="5">
    <location>
        <begin position="5"/>
        <end position="129"/>
    </location>
</feature>
<keyword evidence="9" id="KW-1185">Reference proteome</keyword>
<dbReference type="Pfam" id="PF16189">
    <property type="entry name" value="Creatinase_N_2"/>
    <property type="match status" value="1"/>
</dbReference>
<dbReference type="EMBL" id="CM001402">
    <property type="protein sequence ID" value="EHO41878.1"/>
    <property type="molecule type" value="Genomic_DNA"/>
</dbReference>
<dbReference type="AlphaFoldDB" id="H1XWP0"/>
<dbReference type="Proteomes" id="UP000004671">
    <property type="component" value="Chromosome"/>
</dbReference>
<evidence type="ECO:0000313" key="9">
    <source>
        <dbReference type="Proteomes" id="UP000004671"/>
    </source>
</evidence>
<dbReference type="SUPFAM" id="SSF55920">
    <property type="entry name" value="Creatinase/aminopeptidase"/>
    <property type="match status" value="1"/>
</dbReference>
<proteinExistence type="inferred from homology"/>
<dbReference type="Proteomes" id="UP000183868">
    <property type="component" value="Chromosome"/>
</dbReference>
<sequence>MIKERINKLRELMRKNKIDAYVVLSTDPHASEYVPALWQRRAWLSGFDGSAGDVVVTMKKAGLWTDSRYFLQAEQQLQGTGIDLYKAGLPETPDMLTFLKQELNEGQTVGIDPRVISYQQASQWQKELALRKIKMKFLEENLVDALWEDQPEMPQDPIMVWEDKYAGESVESKLARIRQKMAEKGCQTHVLTQLDAIAWTFNIRSRDVDYNPVVIAYAVITEDEAELFVHKKKVTRALKKHLKGLAKIRHYDSFKKRLLKLARRKTRVWLDGSSVNYWVAMLLQKRCELFLEESPVTLFKAIKNETELAGMRACHIRDGVAMVRFLKWLEENVPQGGVTEMSAAQRLEKFRAEQSLYQGPSFETISAYGEHGAIVHYACSPETDVELKPEGIYLIDSGGQYLDGTTDITRTLALGEPTEEQRDRFTRILKGHIDLAIASFPVGTQGIQLDTLARKALWEIGQNYGHGTGHGVGAFLSVHEGPQGISFYRGIGVPLEVGMVCSNEPGFYKAGEYGMRVENLIVVVKDEQKSSEEWSFLKFENLTYCPIDLKLVDLNLLTREEIDYLNAYHKKVYDILAPYLKKEERQWLKEKTQPV</sequence>
<evidence type="ECO:0000259" key="4">
    <source>
        <dbReference type="Pfam" id="PF00557"/>
    </source>
</evidence>
<dbReference type="SUPFAM" id="SSF53092">
    <property type="entry name" value="Creatinase/prolidase N-terminal domain"/>
    <property type="match status" value="1"/>
</dbReference>
<dbReference type="RefSeq" id="WP_006929060.1">
    <property type="nucleotide sequence ID" value="NZ_CM001402.1"/>
</dbReference>
<dbReference type="InterPro" id="IPR000994">
    <property type="entry name" value="Pept_M24"/>
</dbReference>
<dbReference type="GO" id="GO:0070006">
    <property type="term" value="F:metalloaminopeptidase activity"/>
    <property type="evidence" value="ECO:0007669"/>
    <property type="project" value="InterPro"/>
</dbReference>
<dbReference type="Pfam" id="PF16188">
    <property type="entry name" value="Peptidase_M24_C"/>
    <property type="match status" value="1"/>
</dbReference>
<dbReference type="InParanoid" id="H1XWP0"/>
<dbReference type="Gene3D" id="3.90.230.10">
    <property type="entry name" value="Creatinase/methionine aminopeptidase superfamily"/>
    <property type="match status" value="1"/>
</dbReference>
<dbReference type="Gene3D" id="3.40.350.10">
    <property type="entry name" value="Creatinase/prolidase N-terminal domain"/>
    <property type="match status" value="2"/>
</dbReference>
<dbReference type="CDD" id="cd01085">
    <property type="entry name" value="APP"/>
    <property type="match status" value="1"/>
</dbReference>
<evidence type="ECO:0000259" key="6">
    <source>
        <dbReference type="Pfam" id="PF16188"/>
    </source>
</evidence>
<keyword evidence="7" id="KW-0031">Aminopeptidase</keyword>
<feature type="domain" description="Peptidase M24" evidence="4">
    <location>
        <begin position="310"/>
        <end position="524"/>
    </location>
</feature>
<evidence type="ECO:0000313" key="8">
    <source>
        <dbReference type="EMBL" id="EHO41878.1"/>
    </source>
</evidence>
<comment type="similarity">
    <text evidence="1">Belongs to the peptidase M24B family.</text>
</comment>
<evidence type="ECO:0000256" key="3">
    <source>
        <dbReference type="ARBA" id="ARBA00022801"/>
    </source>
</evidence>
<evidence type="ECO:0000256" key="1">
    <source>
        <dbReference type="ARBA" id="ARBA00008766"/>
    </source>
</evidence>
<dbReference type="InterPro" id="IPR033740">
    <property type="entry name" value="Pept_M24B"/>
</dbReference>
<dbReference type="PaxDb" id="880073-Calab_2268"/>
<name>H1XWP0_CALAY</name>
<protein>
    <submittedName>
        <fullName evidence="8">Peptidase M24</fullName>
    </submittedName>
    <submittedName>
        <fullName evidence="7">Xaa-Pro aminopeptidase</fullName>
    </submittedName>
</protein>
<accession>H1XWP0</accession>
<evidence type="ECO:0000313" key="10">
    <source>
        <dbReference type="Proteomes" id="UP000183868"/>
    </source>
</evidence>
<reference evidence="8 9" key="1">
    <citation type="submission" date="2011-09" db="EMBL/GenBank/DDBJ databases">
        <title>The permanent draft genome of Caldithrix abyssi DSM 13497.</title>
        <authorList>
            <consortium name="US DOE Joint Genome Institute (JGI-PGF)"/>
            <person name="Lucas S."/>
            <person name="Han J."/>
            <person name="Lapidus A."/>
            <person name="Bruce D."/>
            <person name="Goodwin L."/>
            <person name="Pitluck S."/>
            <person name="Peters L."/>
            <person name="Kyrpides N."/>
            <person name="Mavromatis K."/>
            <person name="Ivanova N."/>
            <person name="Mikhailova N."/>
            <person name="Chertkov O."/>
            <person name="Detter J.C."/>
            <person name="Tapia R."/>
            <person name="Han C."/>
            <person name="Land M."/>
            <person name="Hauser L."/>
            <person name="Markowitz V."/>
            <person name="Cheng J.-F."/>
            <person name="Hugenholtz P."/>
            <person name="Woyke T."/>
            <person name="Wu D."/>
            <person name="Spring S."/>
            <person name="Brambilla E."/>
            <person name="Klenk H.-P."/>
            <person name="Eisen J.A."/>
        </authorList>
    </citation>
    <scope>NUCLEOTIDE SEQUENCE [LARGE SCALE GENOMIC DNA]</scope>
    <source>
        <strain evidence="8 9">DSM 13497</strain>
    </source>
</reference>
<dbReference type="FunFam" id="3.90.230.10:FF:000009">
    <property type="entry name" value="xaa-Pro aminopeptidase 2"/>
    <property type="match status" value="1"/>
</dbReference>
<dbReference type="EMBL" id="CP018099">
    <property type="protein sequence ID" value="APF17807.1"/>
    <property type="molecule type" value="Genomic_DNA"/>
</dbReference>
<keyword evidence="3" id="KW-0378">Hydrolase</keyword>
<dbReference type="FunFam" id="3.40.350.10:FF:000003">
    <property type="entry name" value="Xaa-pro aminopeptidase P"/>
    <property type="match status" value="1"/>
</dbReference>
<dbReference type="eggNOG" id="COG0006">
    <property type="taxonomic scope" value="Bacteria"/>
</dbReference>
<dbReference type="InterPro" id="IPR036005">
    <property type="entry name" value="Creatinase/aminopeptidase-like"/>
</dbReference>
<dbReference type="InterPro" id="IPR029149">
    <property type="entry name" value="Creatin/AminoP/Spt16_N"/>
</dbReference>
<keyword evidence="7" id="KW-0645">Protease</keyword>
<gene>
    <name evidence="7" type="primary">xaa-Pro</name>
    <name evidence="7" type="ORF">Cabys_1058</name>
    <name evidence="8" type="ORF">Calab_2268</name>
</gene>
<dbReference type="HOGENOM" id="CLU_011781_2_4_0"/>
<dbReference type="GO" id="GO:0046872">
    <property type="term" value="F:metal ion binding"/>
    <property type="evidence" value="ECO:0007669"/>
    <property type="project" value="UniProtKB-KW"/>
</dbReference>